<dbReference type="AlphaFoldDB" id="A0A0H3DBD4"/>
<evidence type="ECO:0000256" key="1">
    <source>
        <dbReference type="ARBA" id="ARBA00022741"/>
    </source>
</evidence>
<dbReference type="SUPFAM" id="SSF46894">
    <property type="entry name" value="C-terminal effector domain of the bipartite response regulators"/>
    <property type="match status" value="1"/>
</dbReference>
<dbReference type="Proteomes" id="UP000000328">
    <property type="component" value="Chromosome"/>
</dbReference>
<dbReference type="GO" id="GO:0005524">
    <property type="term" value="F:ATP binding"/>
    <property type="evidence" value="ECO:0007669"/>
    <property type="project" value="UniProtKB-KW"/>
</dbReference>
<dbReference type="Pfam" id="PF00196">
    <property type="entry name" value="GerE"/>
    <property type="match status" value="1"/>
</dbReference>
<name>A0A0H3DBD4_AMYMU</name>
<keyword evidence="1" id="KW-0547">Nucleotide-binding</keyword>
<dbReference type="SUPFAM" id="SSF52540">
    <property type="entry name" value="P-loop containing nucleoside triphosphate hydrolases"/>
    <property type="match status" value="1"/>
</dbReference>
<dbReference type="Gene3D" id="1.10.10.10">
    <property type="entry name" value="Winged helix-like DNA-binding domain superfamily/Winged helix DNA-binding domain"/>
    <property type="match status" value="1"/>
</dbReference>
<dbReference type="PRINTS" id="PR00038">
    <property type="entry name" value="HTHLUXR"/>
</dbReference>
<dbReference type="InterPro" id="IPR027417">
    <property type="entry name" value="P-loop_NTPase"/>
</dbReference>
<dbReference type="GO" id="GO:0006355">
    <property type="term" value="P:regulation of DNA-templated transcription"/>
    <property type="evidence" value="ECO:0007669"/>
    <property type="project" value="InterPro"/>
</dbReference>
<evidence type="ECO:0000313" key="4">
    <source>
        <dbReference type="EMBL" id="ADJ47393.1"/>
    </source>
</evidence>
<evidence type="ECO:0000259" key="3">
    <source>
        <dbReference type="PROSITE" id="PS50043"/>
    </source>
</evidence>
<dbReference type="GO" id="GO:0005737">
    <property type="term" value="C:cytoplasm"/>
    <property type="evidence" value="ECO:0007669"/>
    <property type="project" value="TreeGrafter"/>
</dbReference>
<evidence type="ECO:0000256" key="2">
    <source>
        <dbReference type="ARBA" id="ARBA00022840"/>
    </source>
</evidence>
<proteinExistence type="predicted"/>
<dbReference type="GeneID" id="92873323"/>
<dbReference type="PROSITE" id="PS50043">
    <property type="entry name" value="HTH_LUXR_2"/>
    <property type="match status" value="1"/>
</dbReference>
<dbReference type="GO" id="GO:0003677">
    <property type="term" value="F:DNA binding"/>
    <property type="evidence" value="ECO:0007669"/>
    <property type="project" value="InterPro"/>
</dbReference>
<organism evidence="4 5">
    <name type="scientific">Amycolatopsis mediterranei (strain U-32)</name>
    <dbReference type="NCBI Taxonomy" id="749927"/>
    <lineage>
        <taxon>Bacteria</taxon>
        <taxon>Bacillati</taxon>
        <taxon>Actinomycetota</taxon>
        <taxon>Actinomycetes</taxon>
        <taxon>Pseudonocardiales</taxon>
        <taxon>Pseudonocardiaceae</taxon>
        <taxon>Amycolatopsis</taxon>
    </lineage>
</organism>
<dbReference type="PANTHER" id="PTHR16305:SF35">
    <property type="entry name" value="TRANSCRIPTIONAL ACTIVATOR DOMAIN"/>
    <property type="match status" value="1"/>
</dbReference>
<dbReference type="eggNOG" id="COG2909">
    <property type="taxonomic scope" value="Bacteria"/>
</dbReference>
<dbReference type="PROSITE" id="PS00622">
    <property type="entry name" value="HTH_LUXR_1"/>
    <property type="match status" value="1"/>
</dbReference>
<reference evidence="4 5" key="1">
    <citation type="journal article" date="2010" name="Cell Res.">
        <title>Complete genome sequence of the rifamycin SV-producing Amycolatopsis mediterranei U32 revealed its genetic characteristics in phylogeny and metabolism.</title>
        <authorList>
            <person name="Zhao W."/>
            <person name="Zhong Y."/>
            <person name="Yuan H."/>
            <person name="Wang J."/>
            <person name="Zheng H."/>
            <person name="Wang Y."/>
            <person name="Cen X."/>
            <person name="Xu F."/>
            <person name="Bai J."/>
            <person name="Han X."/>
            <person name="Lu G."/>
            <person name="Zhu Y."/>
            <person name="Shao Z."/>
            <person name="Yan H."/>
            <person name="Li C."/>
            <person name="Peng N."/>
            <person name="Zhang Z."/>
            <person name="Zhang Y."/>
            <person name="Lin W."/>
            <person name="Fan Y."/>
            <person name="Qin Z."/>
            <person name="Hu Y."/>
            <person name="Zhu B."/>
            <person name="Wang S."/>
            <person name="Ding X."/>
            <person name="Zhao G.P."/>
        </authorList>
    </citation>
    <scope>NUCLEOTIDE SEQUENCE [LARGE SCALE GENOMIC DNA]</scope>
    <source>
        <strain evidence="5">U-32</strain>
    </source>
</reference>
<dbReference type="InterPro" id="IPR036388">
    <property type="entry name" value="WH-like_DNA-bd_sf"/>
</dbReference>
<feature type="domain" description="HTH luxR-type" evidence="3">
    <location>
        <begin position="848"/>
        <end position="909"/>
    </location>
</feature>
<keyword evidence="2" id="KW-0067">ATP-binding</keyword>
<dbReference type="EMBL" id="CP002000">
    <property type="protein sequence ID" value="ADJ47393.1"/>
    <property type="molecule type" value="Genomic_DNA"/>
</dbReference>
<dbReference type="KEGG" id="amd:AMED_5640"/>
<dbReference type="Pfam" id="PF13191">
    <property type="entry name" value="AAA_16"/>
    <property type="match status" value="1"/>
</dbReference>
<evidence type="ECO:0000313" key="5">
    <source>
        <dbReference type="Proteomes" id="UP000000328"/>
    </source>
</evidence>
<dbReference type="InterPro" id="IPR000792">
    <property type="entry name" value="Tscrpt_reg_LuxR_C"/>
</dbReference>
<dbReference type="HOGENOM" id="CLU_006850_4_1_11"/>
<dbReference type="PANTHER" id="PTHR16305">
    <property type="entry name" value="TESTICULAR SOLUBLE ADENYLYL CYCLASE"/>
    <property type="match status" value="1"/>
</dbReference>
<dbReference type="InterPro" id="IPR016032">
    <property type="entry name" value="Sig_transdc_resp-reg_C-effctor"/>
</dbReference>
<dbReference type="CDD" id="cd06170">
    <property type="entry name" value="LuxR_C_like"/>
    <property type="match status" value="1"/>
</dbReference>
<dbReference type="SMART" id="SM00421">
    <property type="entry name" value="HTH_LUXR"/>
    <property type="match status" value="1"/>
</dbReference>
<dbReference type="PATRIC" id="fig|749927.5.peg.5853"/>
<gene>
    <name evidence="4" type="ordered locus">AMED_5640</name>
</gene>
<dbReference type="GO" id="GO:0004016">
    <property type="term" value="F:adenylate cyclase activity"/>
    <property type="evidence" value="ECO:0007669"/>
    <property type="project" value="TreeGrafter"/>
</dbReference>
<dbReference type="RefSeq" id="WP_013227451.1">
    <property type="nucleotide sequence ID" value="NC_014318.1"/>
</dbReference>
<sequence>MVATRGPGLVGRSGERESLDGLLARVRAGESAALVVRGEAGIGKTALLRHTARQAAGFRVVQLTGFEAEMELPYAGVHQLCTALPDRIDTLPEPQREALTTALGLADGHPPERFLVGLAVLSLLSAVAEERPLLCLVEDAQWLDAASAQVLGLVARRVHAESVAIVVALREPARGLDFGGLPELFLDGLPEQDAGRLLASAVTGRLDDRVADRIVAETRGNPLALLELPARMSAAELAGFELPGAVELPAHLEDHYVRRIRELPAATQQLMLVAAAEPLGDPQVVLQAARSLAIDAAAVEPAESAELLAIGKRVRFRHPLVRSAVYRAAPEASRQRVHEVLAEVSRSAADADRRAWHRALAAAGQDEDVAAELEQSAGRAQARGGIAAAAAFLQRAVTLTPDPARRGERALAAAHANIEAGAFGAARGLLATAEAGPLDELQLARADLLRAQLAFLSSRGTDAIPLLLKAAGRLERLDLRLALETYIDAFSAALFGARLAGSDRLREVARAARAAQQSGDAPTTADVLLDALTALAGDYAAAVPLCRKAVGRLASDEASAKERMRWLWQGSVIAFEIWDDEHASSLSRSSVETARATGTLGELALALSARTPVLVFCGDLGGAAATVSETASVEQATGIRAAPYGALILAAWRGRHQETTDLVERTDREAGARGEGIGLAISAYARAVLCNGLARYEDALAAAVATVEHQEVVAENWGLSELVEAAVRCGEAGLATNALNRLAGKAAATGTDWARGIEARSRALLTVGDDAESWFRTAIEHLRRTRVRAELARTRLLYGEWLRRDGRRLEARVELDLAHEMFVGMGMEAFARRATGELAATGRNRRSESDRPDDLTAQERQIAELARDGLSNPQIGARLFLSPRTIEWHLRHVYSKLGIRTRRELRDAL</sequence>
<accession>A0A0H3DBD4</accession>
<dbReference type="InterPro" id="IPR041664">
    <property type="entry name" value="AAA_16"/>
</dbReference>
<dbReference type="OrthoDB" id="3656034at2"/>
<protein>
    <submittedName>
        <fullName evidence="4">LuxR family transcriptional regulator fused with ATPase domain</fullName>
    </submittedName>
</protein>